<keyword evidence="2" id="KW-0805">Transcription regulation</keyword>
<dbReference type="Gramene" id="EFJ08042">
    <property type="protein sequence ID" value="EFJ08042"/>
    <property type="gene ID" value="SELMODRAFT_132663"/>
</dbReference>
<dbReference type="KEGG" id="smo:SELMODRAFT_117159"/>
<dbReference type="SUPFAM" id="SSF88946">
    <property type="entry name" value="Sigma2 domain of RNA polymerase sigma factors"/>
    <property type="match status" value="1"/>
</dbReference>
<dbReference type="InterPro" id="IPR036388">
    <property type="entry name" value="WH-like_DNA-bd_sf"/>
</dbReference>
<dbReference type="InterPro" id="IPR000943">
    <property type="entry name" value="RNA_pol_sigma70"/>
</dbReference>
<keyword evidence="5" id="KW-0804">Transcription</keyword>
<protein>
    <recommendedName>
        <fullName evidence="6">RNA polymerase sigma-70 domain-containing protein</fullName>
    </recommendedName>
</protein>
<dbReference type="STRING" id="88036.D8SHL6"/>
<dbReference type="OMA" id="RVQREFN"/>
<dbReference type="InterPro" id="IPR007624">
    <property type="entry name" value="RNA_pol_sigma70_r3"/>
</dbReference>
<evidence type="ECO:0000313" key="7">
    <source>
        <dbReference type="EMBL" id="EFJ08042.1"/>
    </source>
</evidence>
<dbReference type="PANTHER" id="PTHR30603:SF47">
    <property type="entry name" value="RNA POLYMERASE SIGMA FACTOR SIGD, CHLOROPLASTIC"/>
    <property type="match status" value="1"/>
</dbReference>
<keyword evidence="3" id="KW-0731">Sigma factor</keyword>
<dbReference type="AlphaFoldDB" id="D8SHL6"/>
<dbReference type="InterPro" id="IPR014284">
    <property type="entry name" value="RNA_pol_sigma-70_dom"/>
</dbReference>
<dbReference type="GO" id="GO:0016987">
    <property type="term" value="F:sigma factor activity"/>
    <property type="evidence" value="ECO:0000318"/>
    <property type="project" value="GO_Central"/>
</dbReference>
<feature type="domain" description="RNA polymerase sigma-70" evidence="6">
    <location>
        <begin position="244"/>
        <end position="270"/>
    </location>
</feature>
<dbReference type="Pfam" id="PF04539">
    <property type="entry name" value="Sigma70_r3"/>
    <property type="match status" value="1"/>
</dbReference>
<organism evidence="9">
    <name type="scientific">Selaginella moellendorffii</name>
    <name type="common">Spikemoss</name>
    <dbReference type="NCBI Taxonomy" id="88036"/>
    <lineage>
        <taxon>Eukaryota</taxon>
        <taxon>Viridiplantae</taxon>
        <taxon>Streptophyta</taxon>
        <taxon>Embryophyta</taxon>
        <taxon>Tracheophyta</taxon>
        <taxon>Lycopodiopsida</taxon>
        <taxon>Selaginellales</taxon>
        <taxon>Selaginellaceae</taxon>
        <taxon>Selaginella</taxon>
    </lineage>
</organism>
<evidence type="ECO:0000313" key="8">
    <source>
        <dbReference type="EMBL" id="EFJ16134.1"/>
    </source>
</evidence>
<dbReference type="EMBL" id="GL377678">
    <property type="protein sequence ID" value="EFJ08042.1"/>
    <property type="molecule type" value="Genomic_DNA"/>
</dbReference>
<dbReference type="SUPFAM" id="SSF88659">
    <property type="entry name" value="Sigma3 and sigma4 domains of RNA polymerase sigma factors"/>
    <property type="match status" value="2"/>
</dbReference>
<dbReference type="Pfam" id="PF04542">
    <property type="entry name" value="Sigma70_r2"/>
    <property type="match status" value="1"/>
</dbReference>
<dbReference type="GO" id="GO:0006355">
    <property type="term" value="P:regulation of DNA-templated transcription"/>
    <property type="evidence" value="ECO:0000318"/>
    <property type="project" value="GO_Central"/>
</dbReference>
<evidence type="ECO:0000256" key="3">
    <source>
        <dbReference type="ARBA" id="ARBA00023082"/>
    </source>
</evidence>
<dbReference type="GO" id="GO:1903865">
    <property type="term" value="C:sigma factor antagonist complex"/>
    <property type="evidence" value="ECO:0000318"/>
    <property type="project" value="GO_Central"/>
</dbReference>
<comment type="similarity">
    <text evidence="1">Belongs to the sigma-70 factor family.</text>
</comment>
<dbReference type="InterPro" id="IPR007627">
    <property type="entry name" value="RNA_pol_sigma70_r2"/>
</dbReference>
<feature type="non-terminal residue" evidence="8">
    <location>
        <position position="1"/>
    </location>
</feature>
<dbReference type="NCBIfam" id="TIGR02937">
    <property type="entry name" value="sigma70-ECF"/>
    <property type="match status" value="1"/>
</dbReference>
<dbReference type="Gene3D" id="1.10.10.10">
    <property type="entry name" value="Winged helix-like DNA-binding domain superfamily/Winged helix DNA-binding domain"/>
    <property type="match status" value="2"/>
</dbReference>
<dbReference type="OrthoDB" id="206108at2759"/>
<evidence type="ECO:0000256" key="5">
    <source>
        <dbReference type="ARBA" id="ARBA00023163"/>
    </source>
</evidence>
<dbReference type="GO" id="GO:0006352">
    <property type="term" value="P:DNA-templated transcription initiation"/>
    <property type="evidence" value="ECO:0007669"/>
    <property type="project" value="InterPro"/>
</dbReference>
<dbReference type="Pfam" id="PF04545">
    <property type="entry name" value="Sigma70_r4"/>
    <property type="match status" value="1"/>
</dbReference>
<gene>
    <name evidence="8" type="ORF">SELMODRAFT_117159</name>
    <name evidence="7" type="ORF">SELMODRAFT_132663</name>
</gene>
<dbReference type="CDD" id="cd06171">
    <property type="entry name" value="Sigma70_r4"/>
    <property type="match status" value="1"/>
</dbReference>
<evidence type="ECO:0000313" key="9">
    <source>
        <dbReference type="Proteomes" id="UP000001514"/>
    </source>
</evidence>
<dbReference type="InterPro" id="IPR007630">
    <property type="entry name" value="RNA_pol_sigma70_r4"/>
</dbReference>
<dbReference type="PANTHER" id="PTHR30603">
    <property type="entry name" value="RNA POLYMERASE SIGMA FACTOR RPO"/>
    <property type="match status" value="1"/>
</dbReference>
<dbReference type="PRINTS" id="PR00046">
    <property type="entry name" value="SIGMA70FCT"/>
</dbReference>
<sequence length="292" mass="33453">QEHIKMEALFTSMSEQLGREPTFREWAEALKIEPQELRRKLKHAKRCRTNMVSSNLGLVIKVARKFGLKGTTIEDLIQEGINGLLHGVEKFDTSRGFRLSTYVLWWIELSVRRASVKRSIMCQVPMHLFDTHTRVLKTRARIFEERGTFPTNEEVATILGTTAQKVHLAANLMRHPKSLDDNVPGCDNVTLLEILPDPEVESSLLVAEKALLKEQLDKVLNLLKPREKEVLTLRYGIGDGRDRTLEELSHHFNLSRERVRQIEKRALAKIHELGGKELLASFVKTFTTNTDL</sequence>
<dbReference type="eggNOG" id="ENOG502QVXR">
    <property type="taxonomic scope" value="Eukaryota"/>
</dbReference>
<dbReference type="InterPro" id="IPR013324">
    <property type="entry name" value="RNA_pol_sigma_r3/r4-like"/>
</dbReference>
<keyword evidence="4" id="KW-0238">DNA-binding</keyword>
<dbReference type="HOGENOM" id="CLU_014793_3_4_1"/>
<reference evidence="8 9" key="1">
    <citation type="journal article" date="2011" name="Science">
        <title>The Selaginella genome identifies genetic changes associated with the evolution of vascular plants.</title>
        <authorList>
            <person name="Banks J.A."/>
            <person name="Nishiyama T."/>
            <person name="Hasebe M."/>
            <person name="Bowman J.L."/>
            <person name="Gribskov M."/>
            <person name="dePamphilis C."/>
            <person name="Albert V.A."/>
            <person name="Aono N."/>
            <person name="Aoyama T."/>
            <person name="Ambrose B.A."/>
            <person name="Ashton N.W."/>
            <person name="Axtell M.J."/>
            <person name="Barker E."/>
            <person name="Barker M.S."/>
            <person name="Bennetzen J.L."/>
            <person name="Bonawitz N.D."/>
            <person name="Chapple C."/>
            <person name="Cheng C."/>
            <person name="Correa L.G."/>
            <person name="Dacre M."/>
            <person name="DeBarry J."/>
            <person name="Dreyer I."/>
            <person name="Elias M."/>
            <person name="Engstrom E.M."/>
            <person name="Estelle M."/>
            <person name="Feng L."/>
            <person name="Finet C."/>
            <person name="Floyd S.K."/>
            <person name="Frommer W.B."/>
            <person name="Fujita T."/>
            <person name="Gramzow L."/>
            <person name="Gutensohn M."/>
            <person name="Harholt J."/>
            <person name="Hattori M."/>
            <person name="Heyl A."/>
            <person name="Hirai T."/>
            <person name="Hiwatashi Y."/>
            <person name="Ishikawa M."/>
            <person name="Iwata M."/>
            <person name="Karol K.G."/>
            <person name="Koehler B."/>
            <person name="Kolukisaoglu U."/>
            <person name="Kubo M."/>
            <person name="Kurata T."/>
            <person name="Lalonde S."/>
            <person name="Li K."/>
            <person name="Li Y."/>
            <person name="Litt A."/>
            <person name="Lyons E."/>
            <person name="Manning G."/>
            <person name="Maruyama T."/>
            <person name="Michael T.P."/>
            <person name="Mikami K."/>
            <person name="Miyazaki S."/>
            <person name="Morinaga S."/>
            <person name="Murata T."/>
            <person name="Mueller-Roeber B."/>
            <person name="Nelson D.R."/>
            <person name="Obara M."/>
            <person name="Oguri Y."/>
            <person name="Olmstead R.G."/>
            <person name="Onodera N."/>
            <person name="Petersen B.L."/>
            <person name="Pils B."/>
            <person name="Prigge M."/>
            <person name="Rensing S.A."/>
            <person name="Riano-Pachon D.M."/>
            <person name="Roberts A.W."/>
            <person name="Sato Y."/>
            <person name="Scheller H.V."/>
            <person name="Schulz B."/>
            <person name="Schulz C."/>
            <person name="Shakirov E.V."/>
            <person name="Shibagaki N."/>
            <person name="Shinohara N."/>
            <person name="Shippen D.E."/>
            <person name="Soerensen I."/>
            <person name="Sotooka R."/>
            <person name="Sugimoto N."/>
            <person name="Sugita M."/>
            <person name="Sumikawa N."/>
            <person name="Tanurdzic M."/>
            <person name="Theissen G."/>
            <person name="Ulvskov P."/>
            <person name="Wakazuki S."/>
            <person name="Weng J.K."/>
            <person name="Willats W.W."/>
            <person name="Wipf D."/>
            <person name="Wolf P.G."/>
            <person name="Yang L."/>
            <person name="Zimmer A.D."/>
            <person name="Zhu Q."/>
            <person name="Mitros T."/>
            <person name="Hellsten U."/>
            <person name="Loque D."/>
            <person name="Otillar R."/>
            <person name="Salamov A."/>
            <person name="Schmutz J."/>
            <person name="Shapiro H."/>
            <person name="Lindquist E."/>
            <person name="Lucas S."/>
            <person name="Rokhsar D."/>
            <person name="Grigoriev I.V."/>
        </authorList>
    </citation>
    <scope>NUCLEOTIDE SEQUENCE [LARGE SCALE GENOMIC DNA]</scope>
</reference>
<dbReference type="Gramene" id="EFJ16134">
    <property type="protein sequence ID" value="EFJ16134"/>
    <property type="gene ID" value="SELMODRAFT_117159"/>
</dbReference>
<dbReference type="GO" id="GO:0009507">
    <property type="term" value="C:chloroplast"/>
    <property type="evidence" value="ECO:0000318"/>
    <property type="project" value="GO_Central"/>
</dbReference>
<dbReference type="Gene3D" id="1.20.120.1810">
    <property type="match status" value="1"/>
</dbReference>
<dbReference type="Proteomes" id="UP000001514">
    <property type="component" value="Unassembled WGS sequence"/>
</dbReference>
<dbReference type="GO" id="GO:0003899">
    <property type="term" value="F:DNA-directed RNA polymerase activity"/>
    <property type="evidence" value="ECO:0000318"/>
    <property type="project" value="GO_Central"/>
</dbReference>
<dbReference type="KEGG" id="smo:SELMODRAFT_132663"/>
<dbReference type="FunCoup" id="D8SHL6">
    <property type="interactions" value="962"/>
</dbReference>
<name>D8SHL6_SELML</name>
<dbReference type="InParanoid" id="D8SHL6"/>
<evidence type="ECO:0000256" key="1">
    <source>
        <dbReference type="ARBA" id="ARBA00007788"/>
    </source>
</evidence>
<evidence type="ECO:0000256" key="2">
    <source>
        <dbReference type="ARBA" id="ARBA00023015"/>
    </source>
</evidence>
<dbReference type="InterPro" id="IPR013325">
    <property type="entry name" value="RNA_pol_sigma_r2"/>
</dbReference>
<dbReference type="GO" id="GO:0000976">
    <property type="term" value="F:transcription cis-regulatory region binding"/>
    <property type="evidence" value="ECO:0000318"/>
    <property type="project" value="GO_Central"/>
</dbReference>
<evidence type="ECO:0000259" key="6">
    <source>
        <dbReference type="PROSITE" id="PS00716"/>
    </source>
</evidence>
<dbReference type="InterPro" id="IPR050239">
    <property type="entry name" value="Sigma-70_RNA_pol_init_factors"/>
</dbReference>
<dbReference type="EMBL" id="GL377620">
    <property type="protein sequence ID" value="EFJ16134.1"/>
    <property type="molecule type" value="Genomic_DNA"/>
</dbReference>
<evidence type="ECO:0000256" key="4">
    <source>
        <dbReference type="ARBA" id="ARBA00023125"/>
    </source>
</evidence>
<keyword evidence="9" id="KW-1185">Reference proteome</keyword>
<dbReference type="PROSITE" id="PS00716">
    <property type="entry name" value="SIGMA70_2"/>
    <property type="match status" value="1"/>
</dbReference>
<accession>D8SHL6</accession>
<proteinExistence type="inferred from homology"/>